<proteinExistence type="predicted"/>
<dbReference type="AlphaFoldDB" id="A0AAN1QMY9"/>
<dbReference type="EMBL" id="CP030139">
    <property type="protein sequence ID" value="AZB72241.1"/>
    <property type="molecule type" value="Genomic_DNA"/>
</dbReference>
<dbReference type="RefSeq" id="WP_208676292.1">
    <property type="nucleotide sequence ID" value="NZ_CP030139.2"/>
</dbReference>
<evidence type="ECO:0000313" key="2">
    <source>
        <dbReference type="Proteomes" id="UP000267249"/>
    </source>
</evidence>
<reference evidence="1 2" key="1">
    <citation type="journal article" date="2018" name="Sci. Rep.">
        <title>Genome Features and Biochemical Characteristics of a Robust, Fast Growing and Naturally Transformable Cyanobacterium Synechococcus elongatus PCC 11801 Isolated from India.</title>
        <authorList>
            <person name="Jaiswal D."/>
            <person name="Sengupta A."/>
            <person name="Sohoni S."/>
            <person name="Sengupta S."/>
            <person name="Phadnavis A.G."/>
            <person name="Pakrasi H.B."/>
            <person name="Wangikar P.P."/>
        </authorList>
    </citation>
    <scope>NUCLEOTIDE SEQUENCE [LARGE SCALE GENOMIC DNA]</scope>
    <source>
        <strain evidence="1 2">PCC 11801</strain>
    </source>
</reference>
<organism evidence="1 2">
    <name type="scientific">Synechococcus elongatus PCC 11801</name>
    <dbReference type="NCBI Taxonomy" id="2219813"/>
    <lineage>
        <taxon>Bacteria</taxon>
        <taxon>Bacillati</taxon>
        <taxon>Cyanobacteriota</taxon>
        <taxon>Cyanophyceae</taxon>
        <taxon>Synechococcales</taxon>
        <taxon>Synechococcaceae</taxon>
        <taxon>Synechococcus</taxon>
    </lineage>
</organism>
<dbReference type="Proteomes" id="UP000267249">
    <property type="component" value="Chromosome"/>
</dbReference>
<name>A0AAN1QMY9_SYNEL</name>
<evidence type="ECO:0000313" key="1">
    <source>
        <dbReference type="EMBL" id="AZB72241.1"/>
    </source>
</evidence>
<sequence>MKASVTPDSRITHWLSQAAAIALTTTFGVLNGAAIATASTPWTTQQAQVFATDYTAAFQASQGYRPSATLVQDTLNCIQQAYDRQILKGRTSNESLDYATEQCHRYLRYLGTDFAGESDRAAD</sequence>
<protein>
    <submittedName>
        <fullName evidence="1">Uncharacterized protein</fullName>
    </submittedName>
</protein>
<accession>A0AAN1QMY9</accession>
<gene>
    <name evidence="1" type="ORF">DOP62_05435</name>
</gene>